<organism evidence="1 2">
    <name type="scientific">Ascaris lumbricoides</name>
    <name type="common">Giant roundworm</name>
    <dbReference type="NCBI Taxonomy" id="6252"/>
    <lineage>
        <taxon>Eukaryota</taxon>
        <taxon>Metazoa</taxon>
        <taxon>Ecdysozoa</taxon>
        <taxon>Nematoda</taxon>
        <taxon>Chromadorea</taxon>
        <taxon>Rhabditida</taxon>
        <taxon>Spirurina</taxon>
        <taxon>Ascaridomorpha</taxon>
        <taxon>Ascaridoidea</taxon>
        <taxon>Ascarididae</taxon>
        <taxon>Ascaris</taxon>
    </lineage>
</organism>
<evidence type="ECO:0000313" key="2">
    <source>
        <dbReference type="WBParaSite" id="ALUE_0000346901-mRNA-1"/>
    </source>
</evidence>
<proteinExistence type="predicted"/>
<dbReference type="WBParaSite" id="ALUE_0000346901-mRNA-1">
    <property type="protein sequence ID" value="ALUE_0000346901-mRNA-1"/>
    <property type="gene ID" value="ALUE_0000346901"/>
</dbReference>
<protein>
    <submittedName>
        <fullName evidence="2">Uncharacterized protein</fullName>
    </submittedName>
</protein>
<dbReference type="Proteomes" id="UP000036681">
    <property type="component" value="Unplaced"/>
</dbReference>
<evidence type="ECO:0000313" key="1">
    <source>
        <dbReference type="Proteomes" id="UP000036681"/>
    </source>
</evidence>
<dbReference type="AlphaFoldDB" id="A0A9J2P1P3"/>
<reference evidence="2" key="1">
    <citation type="submission" date="2023-03" db="UniProtKB">
        <authorList>
            <consortium name="WormBaseParasite"/>
        </authorList>
    </citation>
    <scope>IDENTIFICATION</scope>
</reference>
<sequence>MNIIIHLRTHLHYLYRSEATAAKDKANGSTITCNALYSRSTTVSLQLSNELAAMAGREKRTSHPPPRYCISTCCSHIDAALSSVISACFSLILIKSVQNGK</sequence>
<keyword evidence="1" id="KW-1185">Reference proteome</keyword>
<accession>A0A9J2P1P3</accession>
<name>A0A9J2P1P3_ASCLU</name>